<keyword evidence="2" id="KW-1185">Reference proteome</keyword>
<comment type="caution">
    <text evidence="1">The sequence shown here is derived from an EMBL/GenBank/DDBJ whole genome shotgun (WGS) entry which is preliminary data.</text>
</comment>
<dbReference type="EMBL" id="CAJVQC010042369">
    <property type="protein sequence ID" value="CAG8775141.1"/>
    <property type="molecule type" value="Genomic_DNA"/>
</dbReference>
<reference evidence="1" key="1">
    <citation type="submission" date="2021-06" db="EMBL/GenBank/DDBJ databases">
        <authorList>
            <person name="Kallberg Y."/>
            <person name="Tangrot J."/>
            <person name="Rosling A."/>
        </authorList>
    </citation>
    <scope>NUCLEOTIDE SEQUENCE</scope>
    <source>
        <strain evidence="1">MA461A</strain>
    </source>
</reference>
<gene>
    <name evidence="1" type="ORF">RPERSI_LOCUS16876</name>
</gene>
<dbReference type="Proteomes" id="UP000789920">
    <property type="component" value="Unassembled WGS sequence"/>
</dbReference>
<proteinExistence type="predicted"/>
<protein>
    <submittedName>
        <fullName evidence="1">12664_t:CDS:1</fullName>
    </submittedName>
</protein>
<feature type="non-terminal residue" evidence="1">
    <location>
        <position position="485"/>
    </location>
</feature>
<evidence type="ECO:0000313" key="1">
    <source>
        <dbReference type="EMBL" id="CAG8775141.1"/>
    </source>
</evidence>
<accession>A0ACA9R3L8</accession>
<sequence length="485" mass="56047">MKENEIELTEEQKKCVEYDLEKKLLVIEANPGTGKTEVLKGRVLFIHQKNEQQRKLILVLSYNTNIVGEVRNKLKTEGLNVRKSFKDFFSDVNHRHVCSLNKCPTYSKNTKPLVLVCTIHSLANGPIFSRQTKLLKYLLRQGAENYLDKAKHKKLWEIFQNNVELTKVDNPFYHYDINYSRFLTQIPALLPEEKELLAMMKKNLKKGTLNLITEIFGNEQTKFIFVGDPKQNIMGFAGAREDIFQLLKQKFSPEVYNKSVITLSFPKKPPSGHKPQIIIVGHEADYQLSSDEEREITEELAQNPELKNQRAITTNISGKIINDILIKVRRQIKKKIPLTEFSSLKSLLASLKIPEDSIFQLSVIVKQIDENKEKNSSLTLSQVNDFISQLTAIKNHYGIKLSTIHGMKEFKNTELYKSGLLFLNRLEKSSRNDVRELPSSIQNYPYEASLRTNISLSRDLFESQIKENIETKEKDFWIGNLRLQT</sequence>
<evidence type="ECO:0000313" key="2">
    <source>
        <dbReference type="Proteomes" id="UP000789920"/>
    </source>
</evidence>
<organism evidence="1 2">
    <name type="scientific">Racocetra persica</name>
    <dbReference type="NCBI Taxonomy" id="160502"/>
    <lineage>
        <taxon>Eukaryota</taxon>
        <taxon>Fungi</taxon>
        <taxon>Fungi incertae sedis</taxon>
        <taxon>Mucoromycota</taxon>
        <taxon>Glomeromycotina</taxon>
        <taxon>Glomeromycetes</taxon>
        <taxon>Diversisporales</taxon>
        <taxon>Gigasporaceae</taxon>
        <taxon>Racocetra</taxon>
    </lineage>
</organism>
<name>A0ACA9R3L8_9GLOM</name>